<sequence length="81" mass="9124">MDIRSEIVTQFTQVAEEHTMRLAPLADDLELLSSGLDSLCFAIVVVRLQDVLGIDPFSASEDVLFPVTFGEFVKFYENVER</sequence>
<keyword evidence="2" id="KW-1185">Reference proteome</keyword>
<dbReference type="OrthoDB" id="123083at2"/>
<organism evidence="1 2">
    <name type="scientific">Edaphobacter aggregans</name>
    <dbReference type="NCBI Taxonomy" id="570835"/>
    <lineage>
        <taxon>Bacteria</taxon>
        <taxon>Pseudomonadati</taxon>
        <taxon>Acidobacteriota</taxon>
        <taxon>Terriglobia</taxon>
        <taxon>Terriglobales</taxon>
        <taxon>Acidobacteriaceae</taxon>
        <taxon>Edaphobacter</taxon>
    </lineage>
</organism>
<protein>
    <recommendedName>
        <fullName evidence="3">Phosphopantetheine binding protein</fullName>
    </recommendedName>
</protein>
<dbReference type="Proteomes" id="UP000269669">
    <property type="component" value="Unassembled WGS sequence"/>
</dbReference>
<gene>
    <name evidence="1" type="ORF">EDE15_2927</name>
</gene>
<reference evidence="1 2" key="1">
    <citation type="submission" date="2018-12" db="EMBL/GenBank/DDBJ databases">
        <title>Sequencing of bacterial isolates from soil warming experiment in Harvard Forest, Massachusetts, USA.</title>
        <authorList>
            <person name="Deangelis K."/>
        </authorList>
    </citation>
    <scope>NUCLEOTIDE SEQUENCE [LARGE SCALE GENOMIC DNA]</scope>
    <source>
        <strain evidence="1 2">EB153</strain>
    </source>
</reference>
<evidence type="ECO:0008006" key="3">
    <source>
        <dbReference type="Google" id="ProtNLM"/>
    </source>
</evidence>
<dbReference type="AlphaFoldDB" id="A0A3R9NUY9"/>
<evidence type="ECO:0000313" key="2">
    <source>
        <dbReference type="Proteomes" id="UP000269669"/>
    </source>
</evidence>
<proteinExistence type="predicted"/>
<dbReference type="EMBL" id="RSDW01000001">
    <property type="protein sequence ID" value="RSL17395.1"/>
    <property type="molecule type" value="Genomic_DNA"/>
</dbReference>
<comment type="caution">
    <text evidence="1">The sequence shown here is derived from an EMBL/GenBank/DDBJ whole genome shotgun (WGS) entry which is preliminary data.</text>
</comment>
<name>A0A3R9NUY9_9BACT</name>
<accession>A0A3R9NUY9</accession>
<evidence type="ECO:0000313" key="1">
    <source>
        <dbReference type="EMBL" id="RSL17395.1"/>
    </source>
</evidence>